<dbReference type="EMBL" id="JAPNNL010000019">
    <property type="protein sequence ID" value="MDA0633302.1"/>
    <property type="molecule type" value="Genomic_DNA"/>
</dbReference>
<keyword evidence="3" id="KW-1185">Reference proteome</keyword>
<feature type="signal peptide" evidence="1">
    <location>
        <begin position="1"/>
        <end position="22"/>
    </location>
</feature>
<organism evidence="2 3">
    <name type="scientific">Nonomuraea corallina</name>
    <dbReference type="NCBI Taxonomy" id="2989783"/>
    <lineage>
        <taxon>Bacteria</taxon>
        <taxon>Bacillati</taxon>
        <taxon>Actinomycetota</taxon>
        <taxon>Actinomycetes</taxon>
        <taxon>Streptosporangiales</taxon>
        <taxon>Streptosporangiaceae</taxon>
        <taxon>Nonomuraea</taxon>
    </lineage>
</organism>
<evidence type="ECO:0008006" key="4">
    <source>
        <dbReference type="Google" id="ProtNLM"/>
    </source>
</evidence>
<proteinExistence type="predicted"/>
<name>A0ABT4S810_9ACTN</name>
<evidence type="ECO:0000313" key="3">
    <source>
        <dbReference type="Proteomes" id="UP001144036"/>
    </source>
</evidence>
<dbReference type="RefSeq" id="WP_270154104.1">
    <property type="nucleotide sequence ID" value="NZ_JAPNNL010000019.1"/>
</dbReference>
<keyword evidence="1" id="KW-0732">Signal</keyword>
<sequence length="133" mass="14261">MRLLAFLAALALPLTLASPAAADPTSWKWGTVYSADAKAGAWGRVTVGQSGFVVSGNVRDVPGKACSWVILRAQSAKNGRWKTHGFYYCKPGVGTFRRTYGYVLQIKVQVCRGTAKQPTGSCSKSKIIFTQGS</sequence>
<feature type="chain" id="PRO_5047137224" description="Secreted protein" evidence="1">
    <location>
        <begin position="23"/>
        <end position="133"/>
    </location>
</feature>
<comment type="caution">
    <text evidence="2">The sequence shown here is derived from an EMBL/GenBank/DDBJ whole genome shotgun (WGS) entry which is preliminary data.</text>
</comment>
<reference evidence="2" key="1">
    <citation type="submission" date="2022-11" db="EMBL/GenBank/DDBJ databases">
        <title>Nonomuraea corallina sp. nov., a new species of the genus Nonomuraea isolated from sea side sediment in Thai sea.</title>
        <authorList>
            <person name="Ngamcharungchit C."/>
            <person name="Matsumoto A."/>
            <person name="Suriyachadkun C."/>
            <person name="Panbangred W."/>
            <person name="Inahashi Y."/>
            <person name="Intra B."/>
        </authorList>
    </citation>
    <scope>NUCLEOTIDE SEQUENCE</scope>
    <source>
        <strain evidence="2">MCN248</strain>
    </source>
</reference>
<evidence type="ECO:0000313" key="2">
    <source>
        <dbReference type="EMBL" id="MDA0633302.1"/>
    </source>
</evidence>
<dbReference type="Proteomes" id="UP001144036">
    <property type="component" value="Unassembled WGS sequence"/>
</dbReference>
<evidence type="ECO:0000256" key="1">
    <source>
        <dbReference type="SAM" id="SignalP"/>
    </source>
</evidence>
<gene>
    <name evidence="2" type="ORF">OUY22_07705</name>
</gene>
<protein>
    <recommendedName>
        <fullName evidence="4">Secreted protein</fullName>
    </recommendedName>
</protein>
<accession>A0ABT4S810</accession>